<sequence length="86" mass="9794">MYRSFSTRSQSVSALNLAVTISGFFLFLTGALLVIVGFVDIFGSWENVRKLAYLLAGAILYKVGLTMIRHYATLTLKRERRRGFWL</sequence>
<organism evidence="2 3">
    <name type="scientific">Alteromonas aquimaris</name>
    <dbReference type="NCBI Taxonomy" id="2998417"/>
    <lineage>
        <taxon>Bacteria</taxon>
        <taxon>Pseudomonadati</taxon>
        <taxon>Pseudomonadota</taxon>
        <taxon>Gammaproteobacteria</taxon>
        <taxon>Alteromonadales</taxon>
        <taxon>Alteromonadaceae</taxon>
        <taxon>Alteromonas/Salinimonas group</taxon>
        <taxon>Alteromonas</taxon>
    </lineage>
</organism>
<evidence type="ECO:0000313" key="3">
    <source>
        <dbReference type="Proteomes" id="UP001142810"/>
    </source>
</evidence>
<evidence type="ECO:0008006" key="4">
    <source>
        <dbReference type="Google" id="ProtNLM"/>
    </source>
</evidence>
<protein>
    <recommendedName>
        <fullName evidence="4">YrhK domain-containing protein</fullName>
    </recommendedName>
</protein>
<proteinExistence type="predicted"/>
<dbReference type="Proteomes" id="UP001142810">
    <property type="component" value="Unassembled WGS sequence"/>
</dbReference>
<evidence type="ECO:0000313" key="2">
    <source>
        <dbReference type="EMBL" id="MCW8109018.1"/>
    </source>
</evidence>
<accession>A0ABT3P8B2</accession>
<evidence type="ECO:0000256" key="1">
    <source>
        <dbReference type="SAM" id="Phobius"/>
    </source>
</evidence>
<keyword evidence="1" id="KW-0472">Membrane</keyword>
<reference evidence="2" key="1">
    <citation type="submission" date="2022-11" db="EMBL/GenBank/DDBJ databases">
        <title>Alteromonas sp. nov., isolated from sea water of the Qingdao.</title>
        <authorList>
            <person name="Wang Q."/>
        </authorList>
    </citation>
    <scope>NUCLEOTIDE SEQUENCE</scope>
    <source>
        <strain evidence="2">ASW11-7</strain>
    </source>
</reference>
<dbReference type="EMBL" id="JAPFRD010000011">
    <property type="protein sequence ID" value="MCW8109018.1"/>
    <property type="molecule type" value="Genomic_DNA"/>
</dbReference>
<dbReference type="RefSeq" id="WP_265617765.1">
    <property type="nucleotide sequence ID" value="NZ_JAPFRD010000011.1"/>
</dbReference>
<feature type="transmembrane region" description="Helical" evidence="1">
    <location>
        <begin position="51"/>
        <end position="72"/>
    </location>
</feature>
<feature type="transmembrane region" description="Helical" evidence="1">
    <location>
        <begin position="12"/>
        <end position="39"/>
    </location>
</feature>
<keyword evidence="1" id="KW-1133">Transmembrane helix</keyword>
<keyword evidence="1" id="KW-0812">Transmembrane</keyword>
<comment type="caution">
    <text evidence="2">The sequence shown here is derived from an EMBL/GenBank/DDBJ whole genome shotgun (WGS) entry which is preliminary data.</text>
</comment>
<keyword evidence="3" id="KW-1185">Reference proteome</keyword>
<name>A0ABT3P8B2_9ALTE</name>
<gene>
    <name evidence="2" type="ORF">OPS25_10980</name>
</gene>